<name>A0A1H2YX35_9FLAO</name>
<dbReference type="Proteomes" id="UP000199595">
    <property type="component" value="Unassembled WGS sequence"/>
</dbReference>
<evidence type="ECO:0000313" key="2">
    <source>
        <dbReference type="EMBL" id="SDX09760.1"/>
    </source>
</evidence>
<dbReference type="Gene3D" id="2.60.40.1820">
    <property type="match status" value="1"/>
</dbReference>
<dbReference type="AlphaFoldDB" id="A0A1H2YX35"/>
<gene>
    <name evidence="2" type="ORF">SAMN05444411_10386</name>
</gene>
<proteinExistence type="predicted"/>
<dbReference type="OrthoDB" id="1144002at2"/>
<dbReference type="RefSeq" id="WP_090122166.1">
    <property type="nucleotide sequence ID" value="NZ_FNNJ01000003.1"/>
</dbReference>
<reference evidence="2 3" key="1">
    <citation type="submission" date="2016-10" db="EMBL/GenBank/DDBJ databases">
        <authorList>
            <person name="de Groot N.N."/>
        </authorList>
    </citation>
    <scope>NUCLEOTIDE SEQUENCE [LARGE SCALE GENOMIC DNA]</scope>
    <source>
        <strain evidence="2 3">DSM 24956</strain>
    </source>
</reference>
<sequence length="150" mass="16629">MKRLLLFVLVCSLVSCSVRETPEFVTVKNIKVLKSDKKNLTLKGDALFKNPNIIGGKLQADGIKVLVNGNEVAEVSSEVFNVPSEKEFTIPLLVDIPVNKVFTDKNLGSLLGSILTKKMEVKYIGKINYKILGFSHSYTVDETETVKIKL</sequence>
<dbReference type="PROSITE" id="PS51257">
    <property type="entry name" value="PROKAR_LIPOPROTEIN"/>
    <property type="match status" value="1"/>
</dbReference>
<protein>
    <submittedName>
        <fullName evidence="2">Late embryogenesis abundant protein</fullName>
    </submittedName>
</protein>
<feature type="signal peptide" evidence="1">
    <location>
        <begin position="1"/>
        <end position="20"/>
    </location>
</feature>
<evidence type="ECO:0000256" key="1">
    <source>
        <dbReference type="SAM" id="SignalP"/>
    </source>
</evidence>
<dbReference type="STRING" id="762486.SAMN05444411_10386"/>
<organism evidence="2 3">
    <name type="scientific">Lutibacter oricola</name>
    <dbReference type="NCBI Taxonomy" id="762486"/>
    <lineage>
        <taxon>Bacteria</taxon>
        <taxon>Pseudomonadati</taxon>
        <taxon>Bacteroidota</taxon>
        <taxon>Flavobacteriia</taxon>
        <taxon>Flavobacteriales</taxon>
        <taxon>Flavobacteriaceae</taxon>
        <taxon>Lutibacter</taxon>
    </lineage>
</organism>
<dbReference type="EMBL" id="FNNJ01000003">
    <property type="protein sequence ID" value="SDX09760.1"/>
    <property type="molecule type" value="Genomic_DNA"/>
</dbReference>
<evidence type="ECO:0000313" key="3">
    <source>
        <dbReference type="Proteomes" id="UP000199595"/>
    </source>
</evidence>
<keyword evidence="3" id="KW-1185">Reference proteome</keyword>
<accession>A0A1H2YX35</accession>
<feature type="chain" id="PRO_5011586918" evidence="1">
    <location>
        <begin position="21"/>
        <end position="150"/>
    </location>
</feature>
<keyword evidence="1" id="KW-0732">Signal</keyword>